<reference evidence="1 2" key="1">
    <citation type="submission" date="2020-08" db="EMBL/GenBank/DDBJ databases">
        <title>A Genomic Blueprint of the Chicken Gut Microbiome.</title>
        <authorList>
            <person name="Gilroy R."/>
            <person name="Ravi A."/>
            <person name="Getino M."/>
            <person name="Pursley I."/>
            <person name="Horton D.L."/>
            <person name="Alikhan N.-F."/>
            <person name="Baker D."/>
            <person name="Gharbi K."/>
            <person name="Hall N."/>
            <person name="Watson M."/>
            <person name="Adriaenssens E.M."/>
            <person name="Foster-Nyarko E."/>
            <person name="Jarju S."/>
            <person name="Secka A."/>
            <person name="Antonio M."/>
            <person name="Oren A."/>
            <person name="Chaudhuri R."/>
            <person name="La Ragione R.M."/>
            <person name="Hildebrand F."/>
            <person name="Pallen M.J."/>
        </authorList>
    </citation>
    <scope>NUCLEOTIDE SEQUENCE [LARGE SCALE GENOMIC DNA]</scope>
    <source>
        <strain evidence="1 2">Sa4CVA2</strain>
    </source>
</reference>
<name>A0ABR8RF78_9GAMM</name>
<comment type="caution">
    <text evidence="1">The sequence shown here is derived from an EMBL/GenBank/DDBJ whole genome shotgun (WGS) entry which is preliminary data.</text>
</comment>
<accession>A0ABR8RF78</accession>
<dbReference type="EMBL" id="JACSQR010000001">
    <property type="protein sequence ID" value="MBD7946451.1"/>
    <property type="molecule type" value="Genomic_DNA"/>
</dbReference>
<proteinExistence type="predicted"/>
<evidence type="ECO:0000313" key="1">
    <source>
        <dbReference type="EMBL" id="MBD7946451.1"/>
    </source>
</evidence>
<protein>
    <submittedName>
        <fullName evidence="1">Uncharacterized protein</fullName>
    </submittedName>
</protein>
<dbReference type="RefSeq" id="WP_191689615.1">
    <property type="nucleotide sequence ID" value="NZ_JACSQR010000001.1"/>
</dbReference>
<gene>
    <name evidence="1" type="ORF">H9653_00125</name>
</gene>
<sequence>MSDAASHTVTVFSYQERHAIMVVIVTGGFAQSAASECQYYIVPACMCADIA</sequence>
<keyword evidence="2" id="KW-1185">Reference proteome</keyword>
<evidence type="ECO:0000313" key="2">
    <source>
        <dbReference type="Proteomes" id="UP000606724"/>
    </source>
</evidence>
<dbReference type="Proteomes" id="UP000606724">
    <property type="component" value="Unassembled WGS sequence"/>
</dbReference>
<organism evidence="1 2">
    <name type="scientific">Psychrobacter communis</name>
    <dbReference type="NCBI Taxonomy" id="2762238"/>
    <lineage>
        <taxon>Bacteria</taxon>
        <taxon>Pseudomonadati</taxon>
        <taxon>Pseudomonadota</taxon>
        <taxon>Gammaproteobacteria</taxon>
        <taxon>Moraxellales</taxon>
        <taxon>Moraxellaceae</taxon>
        <taxon>Psychrobacter</taxon>
    </lineage>
</organism>